<dbReference type="CDD" id="cd09275">
    <property type="entry name" value="RNase_HI_RT_DIRS1"/>
    <property type="match status" value="1"/>
</dbReference>
<dbReference type="Gene3D" id="3.30.70.270">
    <property type="match status" value="1"/>
</dbReference>
<dbReference type="Gene3D" id="3.10.10.10">
    <property type="entry name" value="HIV Type 1 Reverse Transcriptase, subunit A, domain 1"/>
    <property type="match status" value="1"/>
</dbReference>
<dbReference type="InterPro" id="IPR052055">
    <property type="entry name" value="Hepadnavirus_pol/RT"/>
</dbReference>
<evidence type="ECO:0000313" key="3">
    <source>
        <dbReference type="EMBL" id="WIA24045.1"/>
    </source>
</evidence>
<dbReference type="InterPro" id="IPR008593">
    <property type="entry name" value="Dam_MeTrfase"/>
</dbReference>
<dbReference type="InterPro" id="IPR000477">
    <property type="entry name" value="RT_dom"/>
</dbReference>
<name>A0ABY8US32_TETOB</name>
<dbReference type="InterPro" id="IPR043128">
    <property type="entry name" value="Rev_trsase/Diguanyl_cyclase"/>
</dbReference>
<evidence type="ECO:0000259" key="2">
    <source>
        <dbReference type="Pfam" id="PF00078"/>
    </source>
</evidence>
<dbReference type="InterPro" id="IPR043502">
    <property type="entry name" value="DNA/RNA_pol_sf"/>
</dbReference>
<evidence type="ECO:0000313" key="4">
    <source>
        <dbReference type="Proteomes" id="UP001244341"/>
    </source>
</evidence>
<feature type="domain" description="Reverse transcriptase" evidence="2">
    <location>
        <begin position="191"/>
        <end position="323"/>
    </location>
</feature>
<dbReference type="SUPFAM" id="SSF56672">
    <property type="entry name" value="DNA/RNA polymerases"/>
    <property type="match status" value="1"/>
</dbReference>
<proteinExistence type="predicted"/>
<gene>
    <name evidence="3" type="ORF">OEZ85_013662</name>
</gene>
<keyword evidence="4" id="KW-1185">Reference proteome</keyword>
<accession>A0ABY8US32</accession>
<feature type="region of interest" description="Disordered" evidence="1">
    <location>
        <begin position="128"/>
        <end position="173"/>
    </location>
</feature>
<dbReference type="Proteomes" id="UP001244341">
    <property type="component" value="Chromosome 17b"/>
</dbReference>
<dbReference type="PANTHER" id="PTHR33050:SF7">
    <property type="entry name" value="RIBONUCLEASE H"/>
    <property type="match status" value="1"/>
</dbReference>
<dbReference type="Pfam" id="PF05869">
    <property type="entry name" value="Dam"/>
    <property type="match status" value="1"/>
</dbReference>
<sequence length="701" mass="77825">MRMDRGYLAVSQGGSPAMLHEYRWSASAFSYFKDTVVEMKRIIPALQDEAQRRAFSVLLAQFEGVLALMEQRLDYLKVFGEHKFREPGLVAAVENAIAGKSDLPVTSSTVLDAVASFRDKKVTTAIKQGASRDYTAEQQGRGSGRGRRDRTGQQQQQQQGGRHPYNTRQQAADGAAEYPTVYDHLYTLREAIKPHDSMSAFDLADGYFHMFIQPEYQKYFGFQVQGVCYQMVALPFGWNGSPAWFMRLSRQVGAWLADPPAIPAEGGEVSSAPIRNRIFLDDFLLLFAPGADGPGGVAYAKALLSYLGLKANEKKSSWELETRKLHLGLWVDTASGVFLIPDDRIVKIKSCAQAVLSEVSRSGRWVPARLVARLAGLSVCVSLAFSGAKFFARELYAALKGKGSWAAKVKLSNQAVRDVKLLAAFPRRWNGSCIWPPAVSRVVITDASDEGWGALIHAGSSVLQQQGRWAPGMRRKHIMVRELAAVHFALRAARPVLQQQVVECVIDNSAAYYGIKHWASGSVDLMRVLRKIFWLCDRQRITLLSRLVKSEANPADSLSRFKCDAEWLLDQRVFRQLEAWYGPHSVDLFAAAGNAKLPRFYSMLGGEGAAGANALLQDWEGENAYCAPPWALIGRVLKKLHSTSHVSCTLLVPDFPSSAWYPVLLSRAKSVRCLPLGAMFRRGPWVLIRAKWPLLAVRLEG</sequence>
<dbReference type="EMBL" id="CP126224">
    <property type="protein sequence ID" value="WIA24045.1"/>
    <property type="molecule type" value="Genomic_DNA"/>
</dbReference>
<dbReference type="Pfam" id="PF00078">
    <property type="entry name" value="RVT_1"/>
    <property type="match status" value="1"/>
</dbReference>
<evidence type="ECO:0000256" key="1">
    <source>
        <dbReference type="SAM" id="MobiDB-lite"/>
    </source>
</evidence>
<protein>
    <recommendedName>
        <fullName evidence="2">Reverse transcriptase domain-containing protein</fullName>
    </recommendedName>
</protein>
<reference evidence="3 4" key="1">
    <citation type="submission" date="2023-05" db="EMBL/GenBank/DDBJ databases">
        <title>A 100% complete, gapless, phased diploid assembly of the Scenedesmus obliquus UTEX 3031 genome.</title>
        <authorList>
            <person name="Biondi T.C."/>
            <person name="Hanschen E.R."/>
            <person name="Kwon T."/>
            <person name="Eng W."/>
            <person name="Kruse C.P.S."/>
            <person name="Koehler S.I."/>
            <person name="Kunde Y."/>
            <person name="Gleasner C.D."/>
            <person name="You Mak K.T."/>
            <person name="Polle J."/>
            <person name="Hovde B.T."/>
            <person name="Starkenburg S.R."/>
        </authorList>
    </citation>
    <scope>NUCLEOTIDE SEQUENCE [LARGE SCALE GENOMIC DNA]</scope>
    <source>
        <strain evidence="3 4">DOE0152z</strain>
    </source>
</reference>
<feature type="compositionally biased region" description="Low complexity" evidence="1">
    <location>
        <begin position="152"/>
        <end position="162"/>
    </location>
</feature>
<organism evidence="3 4">
    <name type="scientific">Tetradesmus obliquus</name>
    <name type="common">Green alga</name>
    <name type="synonym">Acutodesmus obliquus</name>
    <dbReference type="NCBI Taxonomy" id="3088"/>
    <lineage>
        <taxon>Eukaryota</taxon>
        <taxon>Viridiplantae</taxon>
        <taxon>Chlorophyta</taxon>
        <taxon>core chlorophytes</taxon>
        <taxon>Chlorophyceae</taxon>
        <taxon>CS clade</taxon>
        <taxon>Sphaeropleales</taxon>
        <taxon>Scenedesmaceae</taxon>
        <taxon>Tetradesmus</taxon>
    </lineage>
</organism>
<dbReference type="PANTHER" id="PTHR33050">
    <property type="entry name" value="REVERSE TRANSCRIPTASE DOMAIN-CONTAINING PROTEIN"/>
    <property type="match status" value="1"/>
</dbReference>